<evidence type="ECO:0000256" key="3">
    <source>
        <dbReference type="ARBA" id="ARBA00022723"/>
    </source>
</evidence>
<dbReference type="Proteomes" id="UP000033551">
    <property type="component" value="Unassembled WGS sequence"/>
</dbReference>
<dbReference type="EMBL" id="JZWV01001000">
    <property type="protein sequence ID" value="KJY25988.1"/>
    <property type="molecule type" value="Genomic_DNA"/>
</dbReference>
<dbReference type="Pfam" id="PF08240">
    <property type="entry name" value="ADH_N"/>
    <property type="match status" value="1"/>
</dbReference>
<evidence type="ECO:0000256" key="5">
    <source>
        <dbReference type="ARBA" id="ARBA00023002"/>
    </source>
</evidence>
<keyword evidence="4" id="KW-0862">Zinc</keyword>
<evidence type="ECO:0000256" key="2">
    <source>
        <dbReference type="ARBA" id="ARBA00008072"/>
    </source>
</evidence>
<dbReference type="GO" id="GO:0016491">
    <property type="term" value="F:oxidoreductase activity"/>
    <property type="evidence" value="ECO:0007669"/>
    <property type="project" value="UniProtKB-KW"/>
</dbReference>
<keyword evidence="5" id="KW-0560">Oxidoreductase</keyword>
<protein>
    <recommendedName>
        <fullName evidence="6">Alcohol dehydrogenase-like N-terminal domain-containing protein</fullName>
    </recommendedName>
</protein>
<evidence type="ECO:0000256" key="4">
    <source>
        <dbReference type="ARBA" id="ARBA00022833"/>
    </source>
</evidence>
<evidence type="ECO:0000259" key="6">
    <source>
        <dbReference type="Pfam" id="PF08240"/>
    </source>
</evidence>
<dbReference type="InterPro" id="IPR002328">
    <property type="entry name" value="ADH_Zn_CS"/>
</dbReference>
<name>A0A0F4IX21_9ACTN</name>
<keyword evidence="3" id="KW-0479">Metal-binding</keyword>
<evidence type="ECO:0000313" key="7">
    <source>
        <dbReference type="EMBL" id="KJY25988.1"/>
    </source>
</evidence>
<reference evidence="7 8" key="1">
    <citation type="submission" date="2015-02" db="EMBL/GenBank/DDBJ databases">
        <authorList>
            <person name="Ju K.-S."/>
            <person name="Doroghazi J.R."/>
            <person name="Metcalf W."/>
        </authorList>
    </citation>
    <scope>NUCLEOTIDE SEQUENCE [LARGE SCALE GENOMIC DNA]</scope>
    <source>
        <strain evidence="7 8">NRRL ISP-5550</strain>
    </source>
</reference>
<accession>A0A0F4IX21</accession>
<gene>
    <name evidence="7" type="ORF">VR44_31080</name>
</gene>
<keyword evidence="8" id="KW-1185">Reference proteome</keyword>
<dbReference type="GO" id="GO:0008270">
    <property type="term" value="F:zinc ion binding"/>
    <property type="evidence" value="ECO:0007669"/>
    <property type="project" value="InterPro"/>
</dbReference>
<dbReference type="AlphaFoldDB" id="A0A0F4IX21"/>
<comment type="caution">
    <text evidence="7">The sequence shown here is derived from an EMBL/GenBank/DDBJ whole genome shotgun (WGS) entry which is preliminary data.</text>
</comment>
<dbReference type="OrthoDB" id="334894at2"/>
<sequence>MTSTSLTEFARRDETVAAEMRALRLSATYDGSGFGQLDLVRMPVPVPGPTEVLVRVALCGICGTDTDACRFRPDGTSTFGGPISLPVVLGHEAAGEVVRTGALVTRVGPGDLVALE</sequence>
<proteinExistence type="inferred from homology"/>
<comment type="cofactor">
    <cofactor evidence="1">
        <name>Zn(2+)</name>
        <dbReference type="ChEBI" id="CHEBI:29105"/>
    </cofactor>
</comment>
<dbReference type="InterPro" id="IPR011032">
    <property type="entry name" value="GroES-like_sf"/>
</dbReference>
<evidence type="ECO:0000313" key="8">
    <source>
        <dbReference type="Proteomes" id="UP000033551"/>
    </source>
</evidence>
<dbReference type="Gene3D" id="3.90.180.10">
    <property type="entry name" value="Medium-chain alcohol dehydrogenases, catalytic domain"/>
    <property type="match status" value="1"/>
</dbReference>
<evidence type="ECO:0000256" key="1">
    <source>
        <dbReference type="ARBA" id="ARBA00001947"/>
    </source>
</evidence>
<comment type="similarity">
    <text evidence="2">Belongs to the zinc-containing alcohol dehydrogenase family.</text>
</comment>
<dbReference type="PANTHER" id="PTHR43350:SF19">
    <property type="entry name" value="D-GULOSIDE 3-DEHYDROGENASE"/>
    <property type="match status" value="1"/>
</dbReference>
<dbReference type="SUPFAM" id="SSF50129">
    <property type="entry name" value="GroES-like"/>
    <property type="match status" value="1"/>
</dbReference>
<dbReference type="PANTHER" id="PTHR43350">
    <property type="entry name" value="NAD-DEPENDENT ALCOHOL DEHYDROGENASE"/>
    <property type="match status" value="1"/>
</dbReference>
<dbReference type="PROSITE" id="PS00059">
    <property type="entry name" value="ADH_ZINC"/>
    <property type="match status" value="1"/>
</dbReference>
<organism evidence="7 8">
    <name type="scientific">Streptomyces katrae</name>
    <dbReference type="NCBI Taxonomy" id="68223"/>
    <lineage>
        <taxon>Bacteria</taxon>
        <taxon>Bacillati</taxon>
        <taxon>Actinomycetota</taxon>
        <taxon>Actinomycetes</taxon>
        <taxon>Kitasatosporales</taxon>
        <taxon>Streptomycetaceae</taxon>
        <taxon>Streptomyces</taxon>
    </lineage>
</organism>
<feature type="domain" description="Alcohol dehydrogenase-like N-terminal" evidence="6">
    <location>
        <begin position="48"/>
        <end position="114"/>
    </location>
</feature>
<dbReference type="InterPro" id="IPR013154">
    <property type="entry name" value="ADH-like_N"/>
</dbReference>
<feature type="non-terminal residue" evidence="7">
    <location>
        <position position="116"/>
    </location>
</feature>